<dbReference type="EMBL" id="OV121134">
    <property type="protein sequence ID" value="CAH0553095.1"/>
    <property type="molecule type" value="Genomic_DNA"/>
</dbReference>
<dbReference type="Proteomes" id="UP001154078">
    <property type="component" value="Chromosome 3"/>
</dbReference>
<evidence type="ECO:0000256" key="1">
    <source>
        <dbReference type="SAM" id="MobiDB-lite"/>
    </source>
</evidence>
<keyword evidence="3" id="KW-1185">Reference proteome</keyword>
<gene>
    <name evidence="2" type="ORF">MELIAE_LOCUS5190</name>
</gene>
<reference evidence="2" key="1">
    <citation type="submission" date="2021-12" db="EMBL/GenBank/DDBJ databases">
        <authorList>
            <person name="King R."/>
        </authorList>
    </citation>
    <scope>NUCLEOTIDE SEQUENCE</scope>
</reference>
<dbReference type="OrthoDB" id="6784187at2759"/>
<proteinExistence type="predicted"/>
<sequence>MAPSAHEQSQAPNTKCKKCNLVPVTGLKCVKCKSVMHPGCIKYLKNIKEIDENTILCCESLDEKTKVNMADLDSSSDSITTVIENNMEVEYLKKLLTEKDNAINYLKDNIIALNEQIKMLNVLVNLQNPGVNQNHLCTHPPSMNEYPNKNKTKYNDTTKAVNNSEKKTKTKNVNKTSNANTTKLTSSRENPITSAQVTTAILQTQTNNKMNELINLTKDDQKSSSANSKIIGSNTSENVAASEKLWLYVSKYKTTYTIDELNKFLQGKFPSNSFICKQVKNWGIYSSFRVAVDIELKENLLNPNFWPRGIEVSEYIFRTEPNGFWKYKNSKQ</sequence>
<evidence type="ECO:0000313" key="3">
    <source>
        <dbReference type="Proteomes" id="UP001154078"/>
    </source>
</evidence>
<feature type="region of interest" description="Disordered" evidence="1">
    <location>
        <begin position="161"/>
        <end position="190"/>
    </location>
</feature>
<protein>
    <submittedName>
        <fullName evidence="2">Uncharacterized protein</fullName>
    </submittedName>
</protein>
<accession>A0A9P0B1G9</accession>
<name>A0A9P0B1G9_BRAAE</name>
<feature type="compositionally biased region" description="Low complexity" evidence="1">
    <location>
        <begin position="171"/>
        <end position="183"/>
    </location>
</feature>
<dbReference type="SUPFAM" id="SSF57889">
    <property type="entry name" value="Cysteine-rich domain"/>
    <property type="match status" value="1"/>
</dbReference>
<dbReference type="AlphaFoldDB" id="A0A9P0B1G9"/>
<evidence type="ECO:0000313" key="2">
    <source>
        <dbReference type="EMBL" id="CAH0553095.1"/>
    </source>
</evidence>
<dbReference type="InterPro" id="IPR046349">
    <property type="entry name" value="C1-like_sf"/>
</dbReference>
<organism evidence="2 3">
    <name type="scientific">Brassicogethes aeneus</name>
    <name type="common">Rape pollen beetle</name>
    <name type="synonym">Meligethes aeneus</name>
    <dbReference type="NCBI Taxonomy" id="1431903"/>
    <lineage>
        <taxon>Eukaryota</taxon>
        <taxon>Metazoa</taxon>
        <taxon>Ecdysozoa</taxon>
        <taxon>Arthropoda</taxon>
        <taxon>Hexapoda</taxon>
        <taxon>Insecta</taxon>
        <taxon>Pterygota</taxon>
        <taxon>Neoptera</taxon>
        <taxon>Endopterygota</taxon>
        <taxon>Coleoptera</taxon>
        <taxon>Polyphaga</taxon>
        <taxon>Cucujiformia</taxon>
        <taxon>Nitidulidae</taxon>
        <taxon>Meligethinae</taxon>
        <taxon>Brassicogethes</taxon>
    </lineage>
</organism>